<protein>
    <submittedName>
        <fullName evidence="1">Uncharacterized protein</fullName>
    </submittedName>
</protein>
<dbReference type="STRING" id="29364.SAMN04487772_101164"/>
<sequence>MNKRIVEIVCTILGLAIVLAGCSSKHEVIRNDKISYKNNIFTEELLKQIKEIDFGFENEMVKIQDAEKMRQFYGELASLTLTEVDEDIQPLYGHLMIEFITNDSKISVGILAKELNVEQKRYEVDKDIIKKLRKIAD</sequence>
<name>A0A1H9Y6G9_9FIRM</name>
<dbReference type="PROSITE" id="PS51257">
    <property type="entry name" value="PROKAR_LIPOPROTEIN"/>
    <property type="match status" value="1"/>
</dbReference>
<dbReference type="AlphaFoldDB" id="A0A1H9Y6G9"/>
<keyword evidence="2" id="KW-1185">Reference proteome</keyword>
<evidence type="ECO:0000313" key="1">
    <source>
        <dbReference type="EMBL" id="SES64348.1"/>
    </source>
</evidence>
<dbReference type="Proteomes" id="UP000199800">
    <property type="component" value="Unassembled WGS sequence"/>
</dbReference>
<evidence type="ECO:0000313" key="2">
    <source>
        <dbReference type="Proteomes" id="UP000199800"/>
    </source>
</evidence>
<reference evidence="1 2" key="1">
    <citation type="submission" date="2016-10" db="EMBL/GenBank/DDBJ databases">
        <authorList>
            <person name="de Groot N.N."/>
        </authorList>
    </citation>
    <scope>NUCLEOTIDE SEQUENCE [LARGE SCALE GENOMIC DNA]</scope>
    <source>
        <strain evidence="1 2">DSM 1801</strain>
    </source>
</reference>
<dbReference type="RefSeq" id="WP_092475058.1">
    <property type="nucleotide sequence ID" value="NZ_FOHN01000001.1"/>
</dbReference>
<accession>A0A1H9Y6G9</accession>
<organism evidence="1 2">
    <name type="scientific">[Clostridium] polysaccharolyticum</name>
    <dbReference type="NCBI Taxonomy" id="29364"/>
    <lineage>
        <taxon>Bacteria</taxon>
        <taxon>Bacillati</taxon>
        <taxon>Bacillota</taxon>
        <taxon>Clostridia</taxon>
        <taxon>Lachnospirales</taxon>
        <taxon>Lachnospiraceae</taxon>
    </lineage>
</organism>
<dbReference type="EMBL" id="FOHN01000001">
    <property type="protein sequence ID" value="SES64348.1"/>
    <property type="molecule type" value="Genomic_DNA"/>
</dbReference>
<gene>
    <name evidence="1" type="ORF">SAMN04487772_101164</name>
</gene>
<proteinExistence type="predicted"/>